<dbReference type="GO" id="GO:0071111">
    <property type="term" value="F:cyclic-guanylate-specific phosphodiesterase activity"/>
    <property type="evidence" value="ECO:0007669"/>
    <property type="project" value="InterPro"/>
</dbReference>
<dbReference type="OrthoDB" id="9762141at2"/>
<comment type="caution">
    <text evidence="2">The sequence shown here is derived from an EMBL/GenBank/DDBJ whole genome shotgun (WGS) entry which is preliminary data.</text>
</comment>
<dbReference type="Proteomes" id="UP000054874">
    <property type="component" value="Unassembled WGS sequence"/>
</dbReference>
<dbReference type="InterPro" id="IPR001633">
    <property type="entry name" value="EAL_dom"/>
</dbReference>
<proteinExistence type="predicted"/>
<dbReference type="STRING" id="290052.ASU35_06735"/>
<dbReference type="SMART" id="SM00052">
    <property type="entry name" value="EAL"/>
    <property type="match status" value="1"/>
</dbReference>
<dbReference type="InterPro" id="IPR050706">
    <property type="entry name" value="Cyclic-di-GMP_PDE-like"/>
</dbReference>
<dbReference type="Pfam" id="PF00563">
    <property type="entry name" value="EAL"/>
    <property type="match status" value="1"/>
</dbReference>
<reference evidence="2 3" key="1">
    <citation type="submission" date="2015-11" db="EMBL/GenBank/DDBJ databases">
        <title>Butyribacter intestini gen. nov., sp. nov., a butyric acid-producing bacterium of the family Lachnospiraceae isolated from the human faeces.</title>
        <authorList>
            <person name="Zou Y."/>
            <person name="Xue W."/>
            <person name="Luo G."/>
            <person name="Lv M."/>
        </authorList>
    </citation>
    <scope>NUCLEOTIDE SEQUENCE [LARGE SCALE GENOMIC DNA]</scope>
    <source>
        <strain evidence="2 3">ACET-33324</strain>
    </source>
</reference>
<dbReference type="SUPFAM" id="SSF141868">
    <property type="entry name" value="EAL domain-like"/>
    <property type="match status" value="1"/>
</dbReference>
<name>A0A0V8QHQ1_9FIRM</name>
<evidence type="ECO:0000313" key="2">
    <source>
        <dbReference type="EMBL" id="KSV60098.1"/>
    </source>
</evidence>
<evidence type="ECO:0000259" key="1">
    <source>
        <dbReference type="PROSITE" id="PS50883"/>
    </source>
</evidence>
<feature type="domain" description="EAL" evidence="1">
    <location>
        <begin position="1"/>
        <end position="186"/>
    </location>
</feature>
<protein>
    <recommendedName>
        <fullName evidence="1">EAL domain-containing protein</fullName>
    </recommendedName>
</protein>
<dbReference type="PANTHER" id="PTHR33121">
    <property type="entry name" value="CYCLIC DI-GMP PHOSPHODIESTERASE PDEF"/>
    <property type="match status" value="1"/>
</dbReference>
<dbReference type="AlphaFoldDB" id="A0A0V8QHQ1"/>
<dbReference type="CDD" id="cd01948">
    <property type="entry name" value="EAL"/>
    <property type="match status" value="1"/>
</dbReference>
<keyword evidence="3" id="KW-1185">Reference proteome</keyword>
<dbReference type="InterPro" id="IPR035919">
    <property type="entry name" value="EAL_sf"/>
</dbReference>
<accession>A0A0V8QHQ1</accession>
<evidence type="ECO:0000313" key="3">
    <source>
        <dbReference type="Proteomes" id="UP000054874"/>
    </source>
</evidence>
<organism evidence="2 3">
    <name type="scientific">Acetivibrio ethanolgignens</name>
    <dbReference type="NCBI Taxonomy" id="290052"/>
    <lineage>
        <taxon>Bacteria</taxon>
        <taxon>Bacillati</taxon>
        <taxon>Bacillota</taxon>
        <taxon>Clostridia</taxon>
        <taxon>Eubacteriales</taxon>
        <taxon>Oscillospiraceae</taxon>
        <taxon>Acetivibrio</taxon>
    </lineage>
</organism>
<dbReference type="PROSITE" id="PS50883">
    <property type="entry name" value="EAL"/>
    <property type="match status" value="1"/>
</dbReference>
<dbReference type="Gene3D" id="3.20.20.450">
    <property type="entry name" value="EAL domain"/>
    <property type="match status" value="1"/>
</dbReference>
<gene>
    <name evidence="2" type="ORF">ASU35_06735</name>
</gene>
<dbReference type="PANTHER" id="PTHR33121:SF70">
    <property type="entry name" value="SIGNALING PROTEIN YKOW"/>
    <property type="match status" value="1"/>
</dbReference>
<dbReference type="EMBL" id="LNAM01000046">
    <property type="protein sequence ID" value="KSV60098.1"/>
    <property type="molecule type" value="Genomic_DNA"/>
</dbReference>
<sequence length="203" mass="23742">MEKACCFIKERLLINPNNKIDEIHINVSVIQCMQPDMSEQILSIIDKYQVPPEMIYLEVTEQATMSATLLMREHMKKLGERGIRFALDDYGTGNSNCSYLIDFSFQKVKFDRFMMQAYFEKEDAKVILQNEIGTLKKLGISVVVEGIETREQVEEMEKQQVDYIQGYYYAKPMPGTEFLEYLEKWYKEHVHGKRIPTEVLTLG</sequence>